<evidence type="ECO:0000313" key="1">
    <source>
        <dbReference type="EMBL" id="MEP1057669.1"/>
    </source>
</evidence>
<keyword evidence="2" id="KW-1185">Reference proteome</keyword>
<organism evidence="1 2">
    <name type="scientific">Stenomitos frigidus AS-A4</name>
    <dbReference type="NCBI Taxonomy" id="2933935"/>
    <lineage>
        <taxon>Bacteria</taxon>
        <taxon>Bacillati</taxon>
        <taxon>Cyanobacteriota</taxon>
        <taxon>Cyanophyceae</taxon>
        <taxon>Leptolyngbyales</taxon>
        <taxon>Leptolyngbyaceae</taxon>
        <taxon>Stenomitos</taxon>
    </lineage>
</organism>
<evidence type="ECO:0000313" key="2">
    <source>
        <dbReference type="Proteomes" id="UP001476950"/>
    </source>
</evidence>
<dbReference type="InterPro" id="IPR036397">
    <property type="entry name" value="RNaseH_sf"/>
</dbReference>
<protein>
    <submittedName>
        <fullName evidence="1">3'-5' exoribonuclease</fullName>
    </submittedName>
</protein>
<proteinExistence type="predicted"/>
<accession>A0ABV0KEM3</accession>
<dbReference type="Gene3D" id="3.30.420.10">
    <property type="entry name" value="Ribonuclease H-like superfamily/Ribonuclease H"/>
    <property type="match status" value="1"/>
</dbReference>
<dbReference type="RefSeq" id="WP_190450672.1">
    <property type="nucleotide sequence ID" value="NZ_JAMPLM010000002.1"/>
</dbReference>
<gene>
    <name evidence="1" type="ORF">NDI38_04405</name>
</gene>
<comment type="caution">
    <text evidence="1">The sequence shown here is derived from an EMBL/GenBank/DDBJ whole genome shotgun (WGS) entry which is preliminary data.</text>
</comment>
<dbReference type="EMBL" id="JAMPLM010000002">
    <property type="protein sequence ID" value="MEP1057669.1"/>
    <property type="molecule type" value="Genomic_DNA"/>
</dbReference>
<name>A0ABV0KEM3_9CYAN</name>
<dbReference type="Proteomes" id="UP001476950">
    <property type="component" value="Unassembled WGS sequence"/>
</dbReference>
<sequence>MRYWIDAEFIERGHRHPIDLISIAVVAEDDREYYAISTEFNPNHASQWVKDNVLDKLPPRHPINPMSGGVSPRLWGESKAWKSREVISIEVMAFLKDLPIVDLHHFERSRLAKLSARIFGTDGLAKHPSPKIQDIFNDPSFGEEPELWAYYGSYDHVSHCQLYGTMMDLPKGLPMYINDIMQEWRRLGKPELPQQASTAHNALDDARYCKQLWEFLDAYSKRDD</sequence>
<reference evidence="1 2" key="1">
    <citation type="submission" date="2022-04" db="EMBL/GenBank/DDBJ databases">
        <title>Positive selection, recombination, and allopatry shape intraspecific diversity of widespread and dominant cyanobacteria.</title>
        <authorList>
            <person name="Wei J."/>
            <person name="Shu W."/>
            <person name="Hu C."/>
        </authorList>
    </citation>
    <scope>NUCLEOTIDE SEQUENCE [LARGE SCALE GENOMIC DNA]</scope>
    <source>
        <strain evidence="1 2">AS-A4</strain>
    </source>
</reference>